<keyword evidence="4 5" id="KW-0472">Membrane</keyword>
<dbReference type="InterPro" id="IPR011527">
    <property type="entry name" value="ABC1_TM_dom"/>
</dbReference>
<evidence type="ECO:0000256" key="5">
    <source>
        <dbReference type="SAM" id="Phobius"/>
    </source>
</evidence>
<evidence type="ECO:0000256" key="4">
    <source>
        <dbReference type="ARBA" id="ARBA00023136"/>
    </source>
</evidence>
<reference evidence="8 9" key="1">
    <citation type="submission" date="2019-06" db="EMBL/GenBank/DDBJ databases">
        <title>Sequencing the genomes of 1000 actinobacteria strains.</title>
        <authorList>
            <person name="Klenk H.-P."/>
        </authorList>
    </citation>
    <scope>NUCLEOTIDE SEQUENCE [LARGE SCALE GENOMIC DNA]</scope>
    <source>
        <strain evidence="8 9">DSM 45928</strain>
    </source>
</reference>
<keyword evidence="3 5" id="KW-1133">Transmembrane helix</keyword>
<organism evidence="8 9">
    <name type="scientific">Stackebrandtia endophytica</name>
    <dbReference type="NCBI Taxonomy" id="1496996"/>
    <lineage>
        <taxon>Bacteria</taxon>
        <taxon>Bacillati</taxon>
        <taxon>Actinomycetota</taxon>
        <taxon>Actinomycetes</taxon>
        <taxon>Glycomycetales</taxon>
        <taxon>Glycomycetaceae</taxon>
        <taxon>Stackebrandtia</taxon>
    </lineage>
</organism>
<proteinExistence type="predicted"/>
<dbReference type="Proteomes" id="UP000317043">
    <property type="component" value="Unassembled WGS sequence"/>
</dbReference>
<dbReference type="GO" id="GO:0005524">
    <property type="term" value="F:ATP binding"/>
    <property type="evidence" value="ECO:0007669"/>
    <property type="project" value="InterPro"/>
</dbReference>
<dbReference type="PANTHER" id="PTHR43394:SF1">
    <property type="entry name" value="ATP-BINDING CASSETTE SUB-FAMILY B MEMBER 10, MITOCHONDRIAL"/>
    <property type="match status" value="1"/>
</dbReference>
<keyword evidence="2 5" id="KW-0812">Transmembrane</keyword>
<dbReference type="InParanoid" id="A0A543AR80"/>
<evidence type="ECO:0000259" key="6">
    <source>
        <dbReference type="PROSITE" id="PS50893"/>
    </source>
</evidence>
<sequence>MLIGCFGLQRLRNVNDVMRLLKPLPQADPGEPDARSAVHYLLWLLRKQWRSLLVAGFFGTTWMACIGALPGAIGQGIDDGIAPRDTGGLILWSSVIVGLAIAMAGLGTIRHRMAVYNFLNGAYRTVQVATRHATRVGAILPRRIATGEVVSVGSADPTAIGMALDVIGRTIGSVVTFIAVAIILLNISPLLGTIILIGLPLQALIIGPLLKPLQNREHAYREEQGKLTSRANDIVAGLRVLRGIGGEELFTTRYAEKSREVREFGFRVAAASAVMKGLQMLLPGVLLVAVTWVGARLTAAGTISTGELVAVFGYTAFLMMPMGTFLETARKYTSAYAAARRIVTMLQVEPSVSDTADPHATVERIDRLLDPQSGLAPTPRKLTALACTDTADATAIIDRLARYVDSDASADGTPLARIPLLNLRQLVLVSDNDAYFFAGRLRDQLDPRGSGEDARLLRAVETAVASDAVDSVGGLDGDLDAEARNVSGGQRQRLRLVRALLADAPNLYLIEPTSAVDAHTESLIAQRLREYRTGLTTVVVTTSPLMLEQADEVCFIDDGKVKATGTHRELIASDMDYYALVTRDSAEPEIVEEVAT</sequence>
<dbReference type="Gene3D" id="1.20.1560.10">
    <property type="entry name" value="ABC transporter type 1, transmembrane domain"/>
    <property type="match status" value="1"/>
</dbReference>
<feature type="transmembrane region" description="Helical" evidence="5">
    <location>
        <begin position="52"/>
        <end position="77"/>
    </location>
</feature>
<dbReference type="PROSITE" id="PS50929">
    <property type="entry name" value="ABC_TM1F"/>
    <property type="match status" value="1"/>
</dbReference>
<evidence type="ECO:0000259" key="7">
    <source>
        <dbReference type="PROSITE" id="PS50929"/>
    </source>
</evidence>
<evidence type="ECO:0000313" key="8">
    <source>
        <dbReference type="EMBL" id="TQL75090.1"/>
    </source>
</evidence>
<evidence type="ECO:0000256" key="1">
    <source>
        <dbReference type="ARBA" id="ARBA00004651"/>
    </source>
</evidence>
<dbReference type="GO" id="GO:0015421">
    <property type="term" value="F:ABC-type oligopeptide transporter activity"/>
    <property type="evidence" value="ECO:0007669"/>
    <property type="project" value="TreeGrafter"/>
</dbReference>
<dbReference type="InterPro" id="IPR003439">
    <property type="entry name" value="ABC_transporter-like_ATP-bd"/>
</dbReference>
<accession>A0A543AR80</accession>
<feature type="domain" description="ABC transmembrane type-1" evidence="7">
    <location>
        <begin position="53"/>
        <end position="334"/>
    </location>
</feature>
<dbReference type="GO" id="GO:0016887">
    <property type="term" value="F:ATP hydrolysis activity"/>
    <property type="evidence" value="ECO:0007669"/>
    <property type="project" value="InterPro"/>
</dbReference>
<feature type="transmembrane region" description="Helical" evidence="5">
    <location>
        <begin position="308"/>
        <end position="326"/>
    </location>
</feature>
<dbReference type="PROSITE" id="PS00211">
    <property type="entry name" value="ABC_TRANSPORTER_1"/>
    <property type="match status" value="1"/>
</dbReference>
<dbReference type="PROSITE" id="PS50893">
    <property type="entry name" value="ABC_TRANSPORTER_2"/>
    <property type="match status" value="1"/>
</dbReference>
<gene>
    <name evidence="8" type="ORF">FB566_0582</name>
</gene>
<comment type="subcellular location">
    <subcellularLocation>
        <location evidence="1">Cell membrane</location>
        <topology evidence="1">Multi-pass membrane protein</topology>
    </subcellularLocation>
</comment>
<dbReference type="GO" id="GO:0005886">
    <property type="term" value="C:plasma membrane"/>
    <property type="evidence" value="ECO:0007669"/>
    <property type="project" value="UniProtKB-SubCell"/>
</dbReference>
<dbReference type="AlphaFoldDB" id="A0A543AR80"/>
<dbReference type="SUPFAM" id="SSF90123">
    <property type="entry name" value="ABC transporter transmembrane region"/>
    <property type="match status" value="1"/>
</dbReference>
<dbReference type="InterPro" id="IPR027417">
    <property type="entry name" value="P-loop_NTPase"/>
</dbReference>
<evidence type="ECO:0000256" key="3">
    <source>
        <dbReference type="ARBA" id="ARBA00022989"/>
    </source>
</evidence>
<dbReference type="InterPro" id="IPR039421">
    <property type="entry name" value="Type_1_exporter"/>
</dbReference>
<dbReference type="EMBL" id="VFOW01000001">
    <property type="protein sequence ID" value="TQL75090.1"/>
    <property type="molecule type" value="Genomic_DNA"/>
</dbReference>
<evidence type="ECO:0000313" key="9">
    <source>
        <dbReference type="Proteomes" id="UP000317043"/>
    </source>
</evidence>
<dbReference type="Pfam" id="PF00664">
    <property type="entry name" value="ABC_membrane"/>
    <property type="match status" value="1"/>
</dbReference>
<dbReference type="CDD" id="cd07346">
    <property type="entry name" value="ABC_6TM_exporters"/>
    <property type="match status" value="1"/>
</dbReference>
<dbReference type="SUPFAM" id="SSF52540">
    <property type="entry name" value="P-loop containing nucleoside triphosphate hydrolases"/>
    <property type="match status" value="1"/>
</dbReference>
<dbReference type="Gene3D" id="3.40.50.300">
    <property type="entry name" value="P-loop containing nucleotide triphosphate hydrolases"/>
    <property type="match status" value="1"/>
</dbReference>
<feature type="transmembrane region" description="Helical" evidence="5">
    <location>
        <begin position="89"/>
        <end position="109"/>
    </location>
</feature>
<feature type="domain" description="ABC transporter" evidence="6">
    <location>
        <begin position="320"/>
        <end position="583"/>
    </location>
</feature>
<name>A0A543AR80_9ACTN</name>
<keyword evidence="9" id="KW-1185">Reference proteome</keyword>
<dbReference type="InterPro" id="IPR017871">
    <property type="entry name" value="ABC_transporter-like_CS"/>
</dbReference>
<dbReference type="InterPro" id="IPR036640">
    <property type="entry name" value="ABC1_TM_sf"/>
</dbReference>
<comment type="caution">
    <text evidence="8">The sequence shown here is derived from an EMBL/GenBank/DDBJ whole genome shotgun (WGS) entry which is preliminary data.</text>
</comment>
<protein>
    <submittedName>
        <fullName evidence="8">ABC-type multidrug transport system fused ATPase/permease subunit</fullName>
    </submittedName>
</protein>
<dbReference type="PANTHER" id="PTHR43394">
    <property type="entry name" value="ATP-DEPENDENT PERMEASE MDL1, MITOCHONDRIAL"/>
    <property type="match status" value="1"/>
</dbReference>
<evidence type="ECO:0000256" key="2">
    <source>
        <dbReference type="ARBA" id="ARBA00022692"/>
    </source>
</evidence>